<dbReference type="Proteomes" id="UP000235994">
    <property type="component" value="Unassembled WGS sequence"/>
</dbReference>
<dbReference type="PANTHER" id="PTHR42929">
    <property type="entry name" value="INNER MEMBRANE ABC TRANSPORTER PERMEASE PROTEIN YDCU-RELATED-RELATED"/>
    <property type="match status" value="1"/>
</dbReference>
<keyword evidence="4" id="KW-1003">Cell membrane</keyword>
<evidence type="ECO:0000256" key="5">
    <source>
        <dbReference type="ARBA" id="ARBA00022692"/>
    </source>
</evidence>
<dbReference type="Gene3D" id="1.10.3720.10">
    <property type="entry name" value="MetI-like"/>
    <property type="match status" value="1"/>
</dbReference>
<evidence type="ECO:0000313" key="10">
    <source>
        <dbReference type="EMBL" id="PND34866.1"/>
    </source>
</evidence>
<dbReference type="Pfam" id="PF00528">
    <property type="entry name" value="BPD_transp_1"/>
    <property type="match status" value="1"/>
</dbReference>
<keyword evidence="7 8" id="KW-0472">Membrane</keyword>
<dbReference type="PROSITE" id="PS50928">
    <property type="entry name" value="ABC_TM1"/>
    <property type="match status" value="1"/>
</dbReference>
<gene>
    <name evidence="10" type="ORF">C1I89_00200</name>
</gene>
<evidence type="ECO:0000313" key="11">
    <source>
        <dbReference type="Proteomes" id="UP000235994"/>
    </source>
</evidence>
<evidence type="ECO:0000259" key="9">
    <source>
        <dbReference type="PROSITE" id="PS50928"/>
    </source>
</evidence>
<dbReference type="SUPFAM" id="SSF161098">
    <property type="entry name" value="MetI-like"/>
    <property type="match status" value="1"/>
</dbReference>
<comment type="subcellular location">
    <subcellularLocation>
        <location evidence="1 8">Cell membrane</location>
        <topology evidence="1 8">Multi-pass membrane protein</topology>
    </subcellularLocation>
</comment>
<keyword evidence="11" id="KW-1185">Reference proteome</keyword>
<feature type="transmembrane region" description="Helical" evidence="8">
    <location>
        <begin position="119"/>
        <end position="143"/>
    </location>
</feature>
<feature type="domain" description="ABC transmembrane type-1" evidence="9">
    <location>
        <begin position="85"/>
        <end position="291"/>
    </location>
</feature>
<feature type="transmembrane region" description="Helical" evidence="8">
    <location>
        <begin position="26"/>
        <end position="50"/>
    </location>
</feature>
<feature type="transmembrane region" description="Helical" evidence="8">
    <location>
        <begin position="270"/>
        <end position="290"/>
    </location>
</feature>
<dbReference type="CDD" id="cd06261">
    <property type="entry name" value="TM_PBP2"/>
    <property type="match status" value="1"/>
</dbReference>
<dbReference type="EMBL" id="POQS01000001">
    <property type="protein sequence ID" value="PND34866.1"/>
    <property type="molecule type" value="Genomic_DNA"/>
</dbReference>
<evidence type="ECO:0000256" key="2">
    <source>
        <dbReference type="ARBA" id="ARBA00007069"/>
    </source>
</evidence>
<name>A0A2N8KN43_9BURK</name>
<dbReference type="AlphaFoldDB" id="A0A2N8KN43"/>
<evidence type="ECO:0000256" key="6">
    <source>
        <dbReference type="ARBA" id="ARBA00022989"/>
    </source>
</evidence>
<feature type="transmembrane region" description="Helical" evidence="8">
    <location>
        <begin position="166"/>
        <end position="193"/>
    </location>
</feature>
<reference evidence="10 11" key="1">
    <citation type="submission" date="2018-01" db="EMBL/GenBank/DDBJ databases">
        <title>The draft genome of an aniline degradation strain ANB-1.</title>
        <authorList>
            <person name="Zhang L."/>
            <person name="Jiang J."/>
        </authorList>
    </citation>
    <scope>NUCLEOTIDE SEQUENCE [LARGE SCALE GENOMIC DNA]</scope>
    <source>
        <strain evidence="10 11">ANB-1</strain>
    </source>
</reference>
<evidence type="ECO:0000256" key="7">
    <source>
        <dbReference type="ARBA" id="ARBA00023136"/>
    </source>
</evidence>
<dbReference type="InterPro" id="IPR000515">
    <property type="entry name" value="MetI-like"/>
</dbReference>
<dbReference type="GO" id="GO:0055085">
    <property type="term" value="P:transmembrane transport"/>
    <property type="evidence" value="ECO:0007669"/>
    <property type="project" value="InterPro"/>
</dbReference>
<evidence type="ECO:0000256" key="4">
    <source>
        <dbReference type="ARBA" id="ARBA00022475"/>
    </source>
</evidence>
<keyword evidence="3 8" id="KW-0813">Transport</keyword>
<evidence type="ECO:0000256" key="8">
    <source>
        <dbReference type="RuleBase" id="RU363032"/>
    </source>
</evidence>
<sequence length="302" mass="32732">MNLSGRLEGGYPQARREGAAISRRSAGALLASPLLLVLLLAFVGPALFMLPLSLREYVPGSGIGEGYTLGNYTRLVTDPFYREVILRSLGLGLGVTALCLLLGYPLAWVIAHARPRLKLALTLLVIFPMLLNLVVRSFGWIALLSNRGLLNNALIDLGLIERPLKLMFNLTGVLVGMTHIFLPFMVLMLVPVIQAVPRDLRDAAYTLQAGRLRTFVSVTLPLTAHGILAGSIMVFVLTISALVTPRMLGGPTYKVMATMIYDDFLLTLDWPSGAAMAFTLTALTLAVIAVSSRMLKRWGGES</sequence>
<comment type="caution">
    <text evidence="10">The sequence shown here is derived from an EMBL/GenBank/DDBJ whole genome shotgun (WGS) entry which is preliminary data.</text>
</comment>
<accession>A0A2N8KN43</accession>
<proteinExistence type="inferred from homology"/>
<keyword evidence="6 8" id="KW-1133">Transmembrane helix</keyword>
<dbReference type="PANTHER" id="PTHR42929:SF5">
    <property type="entry name" value="ABC TRANSPORTER PERMEASE PROTEIN"/>
    <property type="match status" value="1"/>
</dbReference>
<keyword evidence="5 8" id="KW-0812">Transmembrane</keyword>
<dbReference type="InterPro" id="IPR035906">
    <property type="entry name" value="MetI-like_sf"/>
</dbReference>
<evidence type="ECO:0000256" key="1">
    <source>
        <dbReference type="ARBA" id="ARBA00004651"/>
    </source>
</evidence>
<protein>
    <submittedName>
        <fullName evidence="10">ABC transporter permease</fullName>
    </submittedName>
</protein>
<feature type="transmembrane region" description="Helical" evidence="8">
    <location>
        <begin position="84"/>
        <end position="107"/>
    </location>
</feature>
<comment type="similarity">
    <text evidence="2">Belongs to the binding-protein-dependent transport system permease family. CysTW subfamily.</text>
</comment>
<evidence type="ECO:0000256" key="3">
    <source>
        <dbReference type="ARBA" id="ARBA00022448"/>
    </source>
</evidence>
<feature type="transmembrane region" description="Helical" evidence="8">
    <location>
        <begin position="214"/>
        <end position="243"/>
    </location>
</feature>
<dbReference type="GO" id="GO:0005886">
    <property type="term" value="C:plasma membrane"/>
    <property type="evidence" value="ECO:0007669"/>
    <property type="project" value="UniProtKB-SubCell"/>
</dbReference>
<organism evidence="10 11">
    <name type="scientific">Achromobacter pulmonis</name>
    <dbReference type="NCBI Taxonomy" id="1389932"/>
    <lineage>
        <taxon>Bacteria</taxon>
        <taxon>Pseudomonadati</taxon>
        <taxon>Pseudomonadota</taxon>
        <taxon>Betaproteobacteria</taxon>
        <taxon>Burkholderiales</taxon>
        <taxon>Alcaligenaceae</taxon>
        <taxon>Achromobacter</taxon>
    </lineage>
</organism>
<dbReference type="RefSeq" id="WP_102770824.1">
    <property type="nucleotide sequence ID" value="NZ_POQS01000001.1"/>
</dbReference>